<gene>
    <name evidence="1" type="ORF">EG028_20490</name>
</gene>
<sequence>MKHVIMLIFTMLTLSVYGQDKYNYIQFNKLTALQGTEYVIATIENAGKAFSSHGEFLLFINGRTGQTKQIDFPKDAYINSVEQIKLDSFQINKVVVTAKTINLDNSKTIDWGDPSQIFVLSTDGQEKTQLTPDNFYTGTWLISSETGSVVVTGYYDSNKNGKHDKTDKHEILLYDLKTLKLISRPGEGLSMNP</sequence>
<accession>A0A3N4MIL7</accession>
<evidence type="ECO:0000313" key="1">
    <source>
        <dbReference type="EMBL" id="RPD39499.1"/>
    </source>
</evidence>
<dbReference type="AlphaFoldDB" id="A0A3N4MIL7"/>
<dbReference type="SUPFAM" id="SSF82171">
    <property type="entry name" value="DPP6 N-terminal domain-like"/>
    <property type="match status" value="1"/>
</dbReference>
<dbReference type="Proteomes" id="UP000279089">
    <property type="component" value="Unassembled WGS sequence"/>
</dbReference>
<dbReference type="EMBL" id="RMBX01000011">
    <property type="protein sequence ID" value="RPD39499.1"/>
    <property type="molecule type" value="Genomic_DNA"/>
</dbReference>
<evidence type="ECO:0000313" key="2">
    <source>
        <dbReference type="Proteomes" id="UP000279089"/>
    </source>
</evidence>
<organism evidence="1 2">
    <name type="scientific">Chitinophaga barathri</name>
    <dbReference type="NCBI Taxonomy" id="1647451"/>
    <lineage>
        <taxon>Bacteria</taxon>
        <taxon>Pseudomonadati</taxon>
        <taxon>Bacteroidota</taxon>
        <taxon>Chitinophagia</taxon>
        <taxon>Chitinophagales</taxon>
        <taxon>Chitinophagaceae</taxon>
        <taxon>Chitinophaga</taxon>
    </lineage>
</organism>
<reference evidence="2" key="1">
    <citation type="submission" date="2018-11" db="EMBL/GenBank/DDBJ databases">
        <title>Chitinophaga lutea sp.nov., isolate from arsenic contaminated soil.</title>
        <authorList>
            <person name="Zong Y."/>
        </authorList>
    </citation>
    <scope>NUCLEOTIDE SEQUENCE [LARGE SCALE GENOMIC DNA]</scope>
    <source>
        <strain evidence="2">YLT18</strain>
    </source>
</reference>
<keyword evidence="2" id="KW-1185">Reference proteome</keyword>
<name>A0A3N4MIL7_9BACT</name>
<proteinExistence type="predicted"/>
<dbReference type="RefSeq" id="WP_120518143.1">
    <property type="nucleotide sequence ID" value="NZ_QXZY01000011.1"/>
</dbReference>
<dbReference type="OrthoDB" id="1100059at2"/>
<protein>
    <submittedName>
        <fullName evidence="1">Uncharacterized protein</fullName>
    </submittedName>
</protein>
<comment type="caution">
    <text evidence="1">The sequence shown here is derived from an EMBL/GenBank/DDBJ whole genome shotgun (WGS) entry which is preliminary data.</text>
</comment>